<dbReference type="InterPro" id="IPR021139">
    <property type="entry name" value="NYN"/>
</dbReference>
<dbReference type="RefSeq" id="XP_065956939.1">
    <property type="nucleotide sequence ID" value="XM_066101856.1"/>
</dbReference>
<dbReference type="Pfam" id="PF12872">
    <property type="entry name" value="OST-HTH"/>
    <property type="match status" value="1"/>
</dbReference>
<dbReference type="InterPro" id="IPR013103">
    <property type="entry name" value="RVT_2"/>
</dbReference>
<feature type="compositionally biased region" description="Polar residues" evidence="3">
    <location>
        <begin position="19"/>
        <end position="39"/>
    </location>
</feature>
<dbReference type="InterPro" id="IPR025605">
    <property type="entry name" value="OST-HTH/LOTUS_dom"/>
</dbReference>
<dbReference type="SUPFAM" id="SSF53098">
    <property type="entry name" value="Ribonuclease H-like"/>
    <property type="match status" value="1"/>
</dbReference>
<dbReference type="Gene3D" id="3.30.420.610">
    <property type="entry name" value="LOTUS domain-like"/>
    <property type="match status" value="1"/>
</dbReference>
<keyword evidence="1" id="KW-0694">RNA-binding</keyword>
<dbReference type="GO" id="GO:0004540">
    <property type="term" value="F:RNA nuclease activity"/>
    <property type="evidence" value="ECO:0007669"/>
    <property type="project" value="InterPro"/>
</dbReference>
<dbReference type="CDD" id="cd11297">
    <property type="entry name" value="PIN_LabA-like_N_1"/>
    <property type="match status" value="1"/>
</dbReference>
<feature type="region of interest" description="Disordered" evidence="3">
    <location>
        <begin position="269"/>
        <end position="339"/>
    </location>
</feature>
<dbReference type="GO" id="GO:0005634">
    <property type="term" value="C:nucleus"/>
    <property type="evidence" value="ECO:0007669"/>
    <property type="project" value="UniProtKB-ARBA"/>
</dbReference>
<dbReference type="InterPro" id="IPR001584">
    <property type="entry name" value="Integrase_cat-core"/>
</dbReference>
<dbReference type="Pfam" id="PF07727">
    <property type="entry name" value="RVT_2"/>
    <property type="match status" value="1"/>
</dbReference>
<dbReference type="VEuPathDB" id="FungiDB:PDIP_79430"/>
<evidence type="ECO:0000256" key="1">
    <source>
        <dbReference type="ARBA" id="ARBA00022884"/>
    </source>
</evidence>
<name>A0A7T6XN78_PENDI</name>
<dbReference type="GO" id="GO:0015074">
    <property type="term" value="P:DNA integration"/>
    <property type="evidence" value="ECO:0007669"/>
    <property type="project" value="InterPro"/>
</dbReference>
<feature type="region of interest" description="Disordered" evidence="3">
    <location>
        <begin position="540"/>
        <end position="559"/>
    </location>
</feature>
<organism evidence="5 6">
    <name type="scientific">Penicillium digitatum</name>
    <name type="common">Green mold</name>
    <dbReference type="NCBI Taxonomy" id="36651"/>
    <lineage>
        <taxon>Eukaryota</taxon>
        <taxon>Fungi</taxon>
        <taxon>Dikarya</taxon>
        <taxon>Ascomycota</taxon>
        <taxon>Pezizomycotina</taxon>
        <taxon>Eurotiomycetes</taxon>
        <taxon>Eurotiomycetidae</taxon>
        <taxon>Eurotiales</taxon>
        <taxon>Aspergillaceae</taxon>
        <taxon>Penicillium</taxon>
    </lineage>
</organism>
<evidence type="ECO:0000256" key="2">
    <source>
        <dbReference type="SAM" id="Coils"/>
    </source>
</evidence>
<dbReference type="InterPro" id="IPR043502">
    <property type="entry name" value="DNA/RNA_pol_sf"/>
</dbReference>
<feature type="region of interest" description="Disordered" evidence="3">
    <location>
        <begin position="1054"/>
        <end position="1101"/>
    </location>
</feature>
<dbReference type="PANTHER" id="PTHR35811">
    <property type="entry name" value="SLR1870 PROTEIN"/>
    <property type="match status" value="1"/>
</dbReference>
<keyword evidence="2" id="KW-0175">Coiled coil</keyword>
<dbReference type="InterPro" id="IPR057670">
    <property type="entry name" value="SH3_retrovirus"/>
</dbReference>
<feature type="compositionally biased region" description="Acidic residues" evidence="3">
    <location>
        <begin position="40"/>
        <end position="49"/>
    </location>
</feature>
<sequence>MADTETDNEGDTNPHPLDASTNPLEPQIPSFTNPIQFTQDDSDSEDEDNTPPHQGHGLPAIAMTKIQKVRTLEHNDTDPSGWKQALAYQLIPYALEWLLDSNIPRPHKSHTSFGRWKYWSRLVASWMYNQIDVTLQNKLRNLSKMPKYADQLYDELMSMTQGSDRMQTAFIEMRKFDKMKRSDYNSASEYIEEYQRQYHVLARFKAAPHPSHGLSQVLQNIELEVMKVQFIREEVASLEPKKLTLDKVEEYWRALQAAADMEGVANATYNNNAGRGRGNGRGGRGGNRGGRGGQNNNGHNDDNTQSNKDTNAVEDDTATAKKKKKKGLRKQPADGKDIHEYANEMRNGTQKDDNNMCSFCGFGPHTAKRCAYLSENPPVSWEPSGNLWAYSKAIHRAQRQDGQNNMVVAAANSVDRRNDWLLDTGSDKTLTHDIEDFHTYQLDHPDTAYAYKDYSGNRVVTLGHGQIIVRTALPGRNGKTHSFMTTGYYTQGGHGKLLGMQKLLEEQDISYDTRTKYLTNGEGDIVGYGDTSTGVPYLVSPKDDDDPNEVKSDIDSDSDDEEIGFVNKVTAYEIHRRLGHAGKARIASTLQHAEQLGDDEQYGSEHFDCDACFQGKSKLKISRQPQARVQDVAWKFHVDTQPMKPTGPNGENYWLPVVDDASRLIEGIMLKNKSDAYYKLTAFCEKIKLLTGRYPGIWRMDGGTEFKEFIKWGEKHGMTFEITPPYTAEPNGTVERFGGHINDIQRTMIIDAKMTEEMWPYATDTAIYIYNRLINPKTKISPLTHWRQELEIPNAEPSLKHLKPWGTTAYVHIPKPKRIQARKAAPRAWKGKLVGYEGDGGHVYKVWDPATRKLVVSRDVGFPQPGDDDNDDTGSMLVNGVPTDPKDPDGDNDVVGFMPVSLTQDDEISKPEIKQRQMAPVTPSTIHLPTIYGSASTMPETPQKTIVPPMRQRKLFQSFLPTVGEEPMMTGARITEITNPPTENVPDVIKQKKEDLGRRLQQLSTQVSQLAESMDDVRRDADNIERSASKESDDLTPSPERQRAVYEYPFSSPIQQASVSPSHEIISIQSSPDPISQDPATPAPPPPRRSRRANIGIAPDRYHDPEQKHLAVEYEKRDRDIQRTAKRAKAKESGGNNLTEGDGQGSAGPSAMSATADMTMDKAEMSKVDIDEPFLYNGKPLYAKDVDLPSTYKQAQKSPFWPQWLDAMQRQLGDLVAKNTWSLILKPPKAKILPGQWRFTVKSNTRDEVYEFKARWVVCGNFQDKNDGETYAPVVAECMIKIVFTLIAVYGLRWRQVDFTAAYLNASREDVETVYMRQPTGFEYADAEGDKNQWVCTLNQALFGLRDSAFLWNEEMDCKLRQIGFHPLDDDPCVYVKGKGTELTIMMIHVDDFIIAAPTDEDIEKVVNELRQYYDLKDLGEPKQYLNCALHRDYDNCTITMSQEAYIQKVLRTANAGSGWKDTPLPAAWRESPANASNVLDDDSFDQYQSVVGMLNWLAVKTRPDIRFAVTRLQHRLANPTFEDLHAMQHVVKYLRHMPDVGITLGRTQELRFYAHVDASHADWEDSKSTEGSIWYFAGSPVIWTTKKQTITANSTTVAEWCALDQPTRDAMWLGKIARSFMLPEQRPIEIHTDNINSQLLLTKKGGKSANRWLDLRWFFVKDAVAQGHVDIRRVDTKKNAADGFTKALAKEQFEAFVDSLPSTLTFSLSPSIQIENCFTCIHTIIVFASLIDADNAQSSIARHLLAEVGKYGEAHIKRAYGDWTNPQLKGWSDVLPRNSIQPIQQISYTHGKNATDSAMIIDAMDLLTSNHFDGFCLVSSDSDFTPLVTRIRDSGLKVYGFGEHKTPKAFVSACDEFIFTEDLNHRSGRKISPNGVAMSESHDPVHNASDSLLQNSAEMTLHSGEWARVSDVREHLMTRHPDFSLSTRGYAKLSDLISDSPQFDIEERPSQRDKSPELFVRHRRISAGTMKV</sequence>
<reference evidence="5 6" key="1">
    <citation type="submission" date="2020-08" db="EMBL/GenBank/DDBJ databases">
        <title>The completed genome sequence of the pathogenic ascomycete fungus Penicillium digitatum.</title>
        <authorList>
            <person name="Wang M."/>
        </authorList>
    </citation>
    <scope>NUCLEOTIDE SEQUENCE [LARGE SCALE GENOMIC DNA]</scope>
    <source>
        <strain evidence="5 6">PdW03</strain>
    </source>
</reference>
<dbReference type="PROSITE" id="PS50994">
    <property type="entry name" value="INTEGRASE"/>
    <property type="match status" value="1"/>
</dbReference>
<evidence type="ECO:0000256" key="3">
    <source>
        <dbReference type="SAM" id="MobiDB-lite"/>
    </source>
</evidence>
<feature type="domain" description="Integrase catalytic" evidence="4">
    <location>
        <begin position="621"/>
        <end position="790"/>
    </location>
</feature>
<feature type="compositionally biased region" description="Acidic residues" evidence="3">
    <location>
        <begin position="1"/>
        <end position="10"/>
    </location>
</feature>
<accession>A0A7T6XN78</accession>
<feature type="compositionally biased region" description="Low complexity" evidence="3">
    <location>
        <begin position="1065"/>
        <end position="1080"/>
    </location>
</feature>
<dbReference type="PANTHER" id="PTHR35811:SF1">
    <property type="entry name" value="HTH OST-TYPE DOMAIN-CONTAINING PROTEIN"/>
    <property type="match status" value="1"/>
</dbReference>
<dbReference type="GeneID" id="90953051"/>
<dbReference type="Pfam" id="PF25597">
    <property type="entry name" value="SH3_retrovirus"/>
    <property type="match status" value="1"/>
</dbReference>
<feature type="coiled-coil region" evidence="2">
    <location>
        <begin position="993"/>
        <end position="1027"/>
    </location>
</feature>
<feature type="region of interest" description="Disordered" evidence="3">
    <location>
        <begin position="862"/>
        <end position="891"/>
    </location>
</feature>
<dbReference type="Gene3D" id="3.40.50.1010">
    <property type="entry name" value="5'-nuclease"/>
    <property type="match status" value="1"/>
</dbReference>
<evidence type="ECO:0000259" key="4">
    <source>
        <dbReference type="PROSITE" id="PS50994"/>
    </source>
</evidence>
<proteinExistence type="predicted"/>
<dbReference type="InterPro" id="IPR041966">
    <property type="entry name" value="LOTUS-like"/>
</dbReference>
<feature type="region of interest" description="Disordered" evidence="3">
    <location>
        <begin position="1116"/>
        <end position="1154"/>
    </location>
</feature>
<dbReference type="GO" id="GO:0003723">
    <property type="term" value="F:RNA binding"/>
    <property type="evidence" value="ECO:0007669"/>
    <property type="project" value="UniProtKB-KW"/>
</dbReference>
<feature type="compositionally biased region" description="Gly residues" evidence="3">
    <location>
        <begin position="275"/>
        <end position="295"/>
    </location>
</feature>
<dbReference type="SUPFAM" id="SSF56672">
    <property type="entry name" value="DNA/RNA polymerases"/>
    <property type="match status" value="1"/>
</dbReference>
<dbReference type="Proteomes" id="UP000595662">
    <property type="component" value="Chromosome 3"/>
</dbReference>
<dbReference type="EMBL" id="CP060776">
    <property type="protein sequence ID" value="QQK44170.1"/>
    <property type="molecule type" value="Genomic_DNA"/>
</dbReference>
<dbReference type="InterPro" id="IPR036397">
    <property type="entry name" value="RNaseH_sf"/>
</dbReference>
<dbReference type="Gene3D" id="3.30.420.10">
    <property type="entry name" value="Ribonuclease H-like superfamily/Ribonuclease H"/>
    <property type="match status" value="1"/>
</dbReference>
<gene>
    <name evidence="5" type="ORF">Pdw03_8071</name>
</gene>
<feature type="compositionally biased region" description="Basic residues" evidence="3">
    <location>
        <begin position="320"/>
        <end position="329"/>
    </location>
</feature>
<dbReference type="Pfam" id="PF01936">
    <property type="entry name" value="NYN"/>
    <property type="match status" value="1"/>
</dbReference>
<dbReference type="InterPro" id="IPR012337">
    <property type="entry name" value="RNaseH-like_sf"/>
</dbReference>
<feature type="region of interest" description="Disordered" evidence="3">
    <location>
        <begin position="1"/>
        <end position="60"/>
    </location>
</feature>
<protein>
    <submittedName>
        <fullName evidence="5">Putative transposable element</fullName>
    </submittedName>
</protein>
<evidence type="ECO:0000313" key="5">
    <source>
        <dbReference type="EMBL" id="QQK44170.1"/>
    </source>
</evidence>
<evidence type="ECO:0000313" key="6">
    <source>
        <dbReference type="Proteomes" id="UP000595662"/>
    </source>
</evidence>
<dbReference type="CDD" id="cd10146">
    <property type="entry name" value="LabA_like_C"/>
    <property type="match status" value="1"/>
</dbReference>
<dbReference type="CDD" id="cd09272">
    <property type="entry name" value="RNase_HI_RT_Ty1"/>
    <property type="match status" value="1"/>
</dbReference>